<comment type="subcellular location">
    <subcellularLocation>
        <location evidence="1">Cell membrane</location>
        <topology evidence="1">Multi-pass membrane protein</topology>
    </subcellularLocation>
</comment>
<evidence type="ECO:0000313" key="7">
    <source>
        <dbReference type="EMBL" id="OFV67644.1"/>
    </source>
</evidence>
<dbReference type="EMBL" id="LYOS01000003">
    <property type="protein sequence ID" value="OFV67644.1"/>
    <property type="molecule type" value="Genomic_DNA"/>
</dbReference>
<dbReference type="GO" id="GO:0043190">
    <property type="term" value="C:ATP-binding cassette (ABC) transporter complex"/>
    <property type="evidence" value="ECO:0007669"/>
    <property type="project" value="InterPro"/>
</dbReference>
<protein>
    <submittedName>
        <fullName evidence="7">Cobalt ABC transporter CbiQ, permease subunit</fullName>
    </submittedName>
</protein>
<comment type="caution">
    <text evidence="7">The sequence shown here is derived from an EMBL/GenBank/DDBJ whole genome shotgun (WGS) entry which is preliminary data.</text>
</comment>
<evidence type="ECO:0000256" key="5">
    <source>
        <dbReference type="ARBA" id="ARBA00023136"/>
    </source>
</evidence>
<reference evidence="7" key="1">
    <citation type="submission" date="2016-05" db="EMBL/GenBank/DDBJ databases">
        <title>Microbial consortia oxidize butane by reversing methanogenesis.</title>
        <authorList>
            <person name="Laso-Perez R."/>
            <person name="Richter M."/>
            <person name="Wegener G."/>
            <person name="Musat F."/>
        </authorList>
    </citation>
    <scope>NUCLEOTIDE SEQUENCE [LARGE SCALE GENOMIC DNA]</scope>
    <source>
        <strain evidence="7">BOX2</strain>
    </source>
</reference>
<evidence type="ECO:0000256" key="4">
    <source>
        <dbReference type="ARBA" id="ARBA00022989"/>
    </source>
</evidence>
<dbReference type="Proteomes" id="UP000186940">
    <property type="component" value="Unassembled WGS sequence"/>
</dbReference>
<keyword evidence="8" id="KW-1185">Reference proteome</keyword>
<keyword evidence="3 6" id="KW-0812">Transmembrane</keyword>
<proteinExistence type="predicted"/>
<feature type="transmembrane region" description="Helical" evidence="6">
    <location>
        <begin position="244"/>
        <end position="260"/>
    </location>
</feature>
<dbReference type="PANTHER" id="PTHR34857:SF2">
    <property type="entry name" value="SLL0384 PROTEIN"/>
    <property type="match status" value="1"/>
</dbReference>
<evidence type="ECO:0000313" key="8">
    <source>
        <dbReference type="Proteomes" id="UP000186940"/>
    </source>
</evidence>
<dbReference type="PATRIC" id="fig|1838285.3.peg.1036"/>
<feature type="transmembrane region" description="Helical" evidence="6">
    <location>
        <begin position="148"/>
        <end position="167"/>
    </location>
</feature>
<evidence type="ECO:0000256" key="6">
    <source>
        <dbReference type="SAM" id="Phobius"/>
    </source>
</evidence>
<dbReference type="NCBIfam" id="TIGR02454">
    <property type="entry name" value="ECF_T_CbiQ"/>
    <property type="match status" value="1"/>
</dbReference>
<organism evidence="7 8">
    <name type="scientific">Candidatus Syntropharchaeum caldarium</name>
    <dbReference type="NCBI Taxonomy" id="1838285"/>
    <lineage>
        <taxon>Archaea</taxon>
        <taxon>Methanobacteriati</taxon>
        <taxon>Methanobacteriota</taxon>
        <taxon>Stenosarchaea group</taxon>
        <taxon>Methanomicrobia</taxon>
        <taxon>Methanosarcinales</taxon>
        <taxon>ANME-2 cluster</taxon>
        <taxon>Candidatus Syntropharchaeum</taxon>
    </lineage>
</organism>
<evidence type="ECO:0000256" key="2">
    <source>
        <dbReference type="ARBA" id="ARBA00022475"/>
    </source>
</evidence>
<dbReference type="Pfam" id="PF02361">
    <property type="entry name" value="CbiQ"/>
    <property type="match status" value="1"/>
</dbReference>
<dbReference type="GO" id="GO:0006824">
    <property type="term" value="P:cobalt ion transport"/>
    <property type="evidence" value="ECO:0007669"/>
    <property type="project" value="InterPro"/>
</dbReference>
<feature type="transmembrane region" description="Helical" evidence="6">
    <location>
        <begin position="76"/>
        <end position="95"/>
    </location>
</feature>
<dbReference type="PANTHER" id="PTHR34857">
    <property type="entry name" value="SLL0384 PROTEIN"/>
    <property type="match status" value="1"/>
</dbReference>
<keyword evidence="5 6" id="KW-0472">Membrane</keyword>
<dbReference type="InterPro" id="IPR051611">
    <property type="entry name" value="ECF_transporter_component"/>
</dbReference>
<feature type="transmembrane region" description="Helical" evidence="6">
    <location>
        <begin position="115"/>
        <end position="136"/>
    </location>
</feature>
<accession>A0A1F2P980</accession>
<keyword evidence="2" id="KW-1003">Cell membrane</keyword>
<dbReference type="STRING" id="1838285.SCAL_001019"/>
<name>A0A1F2P980_9EURY</name>
<keyword evidence="4 6" id="KW-1133">Transmembrane helix</keyword>
<sequence>MRDFSELIEDLDFERLVVDETALHRLDPRIKLLGAVGLIFAVVSMVHPGTPLLIFFLTLIVSVAIGIPLNTTLKRLIAPLTIAIVVFIVVLLTYGGEEVVAEFMGVQIYKNGLDLAILIFARIIASVSVLNLLIATTRIQDALAALRWFRVPAIFVDLTGMMIRYVHLLSREGVRMYRAQQTRSGFSNRLSYVTKMHNLGMLGGALLLRAFSRGERVYLAMLSRGYRADSRIVSGFRPISLKETLLGSFIILSSFLLVILDRMMGGI</sequence>
<dbReference type="AlphaFoldDB" id="A0A1F2P980"/>
<feature type="transmembrane region" description="Helical" evidence="6">
    <location>
        <begin position="30"/>
        <end position="46"/>
    </location>
</feature>
<evidence type="ECO:0000256" key="1">
    <source>
        <dbReference type="ARBA" id="ARBA00004651"/>
    </source>
</evidence>
<evidence type="ECO:0000256" key="3">
    <source>
        <dbReference type="ARBA" id="ARBA00022692"/>
    </source>
</evidence>
<feature type="transmembrane region" description="Helical" evidence="6">
    <location>
        <begin position="52"/>
        <end position="69"/>
    </location>
</feature>
<gene>
    <name evidence="7" type="ORF">SCAL_001019</name>
</gene>
<dbReference type="CDD" id="cd16914">
    <property type="entry name" value="EcfT"/>
    <property type="match status" value="1"/>
</dbReference>
<dbReference type="InterPro" id="IPR012809">
    <property type="entry name" value="ECF_CbiQ"/>
</dbReference>
<dbReference type="InterPro" id="IPR003339">
    <property type="entry name" value="ABC/ECF_trnsptr_transmembrane"/>
</dbReference>